<gene>
    <name evidence="1" type="ORF">FPZ12_041610</name>
</gene>
<comment type="caution">
    <text evidence="1">The sequence shown here is derived from an EMBL/GenBank/DDBJ whole genome shotgun (WGS) entry which is preliminary data.</text>
</comment>
<sequence length="73" mass="7504">MAADTPASPSPWRAPVAAGIPAGTTLSTLEHRGHATGRAVGHFRPAPFRLYEPAAPLATEAFSSPAPIVNGRC</sequence>
<protein>
    <submittedName>
        <fullName evidence="1">Uncharacterized protein</fullName>
    </submittedName>
</protein>
<name>A0A5N0UP19_9PSEU</name>
<evidence type="ECO:0000313" key="1">
    <source>
        <dbReference type="EMBL" id="KAA9150272.1"/>
    </source>
</evidence>
<keyword evidence="2" id="KW-1185">Reference proteome</keyword>
<dbReference type="EMBL" id="VMNW02000121">
    <property type="protein sequence ID" value="KAA9150272.1"/>
    <property type="molecule type" value="Genomic_DNA"/>
</dbReference>
<organism evidence="1 2">
    <name type="scientific">Amycolatopsis acidicola</name>
    <dbReference type="NCBI Taxonomy" id="2596893"/>
    <lineage>
        <taxon>Bacteria</taxon>
        <taxon>Bacillati</taxon>
        <taxon>Actinomycetota</taxon>
        <taxon>Actinomycetes</taxon>
        <taxon>Pseudonocardiales</taxon>
        <taxon>Pseudonocardiaceae</taxon>
        <taxon>Amycolatopsis</taxon>
    </lineage>
</organism>
<evidence type="ECO:0000313" key="2">
    <source>
        <dbReference type="Proteomes" id="UP000319769"/>
    </source>
</evidence>
<proteinExistence type="predicted"/>
<reference evidence="1" key="1">
    <citation type="submission" date="2019-09" db="EMBL/GenBank/DDBJ databases">
        <authorList>
            <person name="Teo W.F.A."/>
            <person name="Duangmal K."/>
        </authorList>
    </citation>
    <scope>NUCLEOTIDE SEQUENCE [LARGE SCALE GENOMIC DNA]</scope>
    <source>
        <strain evidence="1">K81G1</strain>
    </source>
</reference>
<dbReference type="OrthoDB" id="8479143at2"/>
<dbReference type="AlphaFoldDB" id="A0A5N0UP19"/>
<dbReference type="Proteomes" id="UP000319769">
    <property type="component" value="Unassembled WGS sequence"/>
</dbReference>
<accession>A0A5N0UP19</accession>